<protein>
    <submittedName>
        <fullName evidence="2">ORF 73</fullName>
    </submittedName>
</protein>
<evidence type="ECO:0000256" key="1">
    <source>
        <dbReference type="SAM" id="MobiDB-lite"/>
    </source>
</evidence>
<feature type="compositionally biased region" description="Basic residues" evidence="1">
    <location>
        <begin position="31"/>
        <end position="44"/>
    </location>
</feature>
<reference evidence="2" key="1">
    <citation type="submission" date="2006-09" db="EMBL/GenBank/DDBJ databases">
        <title>Characterization of the lysogeny DNA module from the temperate Lactobacillus delbrueckii bacteriophage mv4.</title>
        <authorList>
            <person name="Lautier M."/>
            <person name="Auvray F."/>
            <person name="Mikkonen M."/>
            <person name="Duval C."/>
            <person name="Ritzenthaler P."/>
        </authorList>
    </citation>
    <scope>NUCLEOTIDE SEQUENCE</scope>
</reference>
<name>Q9G0B9_BPMV4</name>
<evidence type="ECO:0000313" key="2">
    <source>
        <dbReference type="EMBL" id="AAG31344.1"/>
    </source>
</evidence>
<reference evidence="2" key="3">
    <citation type="journal article" date="2010" name="J. Bacteriol.">
        <title>Control of directionality in bacteriophage mv4 site-specific recombination: functional analysis of the Xis factor.</title>
        <authorList>
            <person name="Coddeville M."/>
            <person name="Ritzenthaler P."/>
        </authorList>
    </citation>
    <scope>NUCLEOTIDE SEQUENCE</scope>
</reference>
<reference evidence="2" key="2">
    <citation type="journal article" date="2007" name="Virology">
        <title>Single independent operator sites are involved in the genetic switch of the Lactobacillus delbrueckii bacteriophage mv4.</title>
        <authorList>
            <person name="Coddeville M."/>
            <person name="Auvray F."/>
            <person name="Mikkonen M."/>
            <person name="Ritzenthaler P."/>
        </authorList>
    </citation>
    <scope>NUCLEOTIDE SEQUENCE</scope>
</reference>
<feature type="region of interest" description="Disordered" evidence="1">
    <location>
        <begin position="31"/>
        <end position="52"/>
    </location>
</feature>
<gene>
    <name evidence="2" type="primary">orf 73</name>
</gene>
<organismHost>
    <name type="scientific">Lactobacillus delbrueckii</name>
    <dbReference type="NCBI Taxonomy" id="1584"/>
</organismHost>
<proteinExistence type="predicted"/>
<organism evidence="2">
    <name type="scientific">Lactococcus phage mv4</name>
    <name type="common">Lactococcus delbrueckii bacteriophage mv4</name>
    <dbReference type="NCBI Taxonomy" id="12392"/>
    <lineage>
        <taxon>Viruses</taxon>
    </lineage>
</organism>
<dbReference type="EMBL" id="AF182207">
    <property type="protein sequence ID" value="AAG31344.1"/>
    <property type="molecule type" value="Genomic_DNA"/>
</dbReference>
<sequence>MPCHQSRTHLQKLLKRHINRALKRQVHHPHLLPSRHLHLPHRPHLPPNLPRLRNPKTTNDWLRLFLSILRISS</sequence>
<accession>Q9G0B9</accession>